<dbReference type="InterPro" id="IPR016102">
    <property type="entry name" value="Succinyl-CoA_synth-like"/>
</dbReference>
<dbReference type="Proteomes" id="UP001500556">
    <property type="component" value="Unassembled WGS sequence"/>
</dbReference>
<name>A0ABP8YIM7_9MICO</name>
<proteinExistence type="predicted"/>
<keyword evidence="2" id="KW-1185">Reference proteome</keyword>
<dbReference type="Gene3D" id="3.40.50.261">
    <property type="entry name" value="Succinyl-CoA synthetase domains"/>
    <property type="match status" value="1"/>
</dbReference>
<evidence type="ECO:0008006" key="3">
    <source>
        <dbReference type="Google" id="ProtNLM"/>
    </source>
</evidence>
<dbReference type="EMBL" id="BAABLO010000012">
    <property type="protein sequence ID" value="GAA4729107.1"/>
    <property type="molecule type" value="Genomic_DNA"/>
</dbReference>
<evidence type="ECO:0000313" key="1">
    <source>
        <dbReference type="EMBL" id="GAA4729107.1"/>
    </source>
</evidence>
<evidence type="ECO:0000313" key="2">
    <source>
        <dbReference type="Proteomes" id="UP001500556"/>
    </source>
</evidence>
<gene>
    <name evidence="1" type="ORF">GCM10025782_29920</name>
</gene>
<protein>
    <recommendedName>
        <fullName evidence="3">UspA domain-containing protein</fullName>
    </recommendedName>
</protein>
<comment type="caution">
    <text evidence="1">The sequence shown here is derived from an EMBL/GenBank/DDBJ whole genome shotgun (WGS) entry which is preliminary data.</text>
</comment>
<dbReference type="RefSeq" id="WP_345504561.1">
    <property type="nucleotide sequence ID" value="NZ_BAABLO010000012.1"/>
</dbReference>
<organism evidence="1 2">
    <name type="scientific">Pedococcus ginsenosidimutans</name>
    <dbReference type="NCBI Taxonomy" id="490570"/>
    <lineage>
        <taxon>Bacteria</taxon>
        <taxon>Bacillati</taxon>
        <taxon>Actinomycetota</taxon>
        <taxon>Actinomycetes</taxon>
        <taxon>Micrococcales</taxon>
        <taxon>Intrasporangiaceae</taxon>
        <taxon>Pedococcus</taxon>
    </lineage>
</organism>
<sequence>MREDTRQLVPYRLGDGTHWRVRSDVVGRHRAPGVPPVAVGDLAGVGVHLRRRAGTHPPRVAVVTDEARLGDEALTVLRGAARSPDLRQQTEMRIRHCSSPAATVRDFVDLTRQCSPGSLAAAVEALADDPGCDAVVVALGATSADRARSLVGVVERVCRDHPGTTVVVVSPAGVDPPSPRDA</sequence>
<dbReference type="SUPFAM" id="SSF52210">
    <property type="entry name" value="Succinyl-CoA synthetase domains"/>
    <property type="match status" value="1"/>
</dbReference>
<reference evidence="2" key="1">
    <citation type="journal article" date="2019" name="Int. J. Syst. Evol. Microbiol.">
        <title>The Global Catalogue of Microorganisms (GCM) 10K type strain sequencing project: providing services to taxonomists for standard genome sequencing and annotation.</title>
        <authorList>
            <consortium name="The Broad Institute Genomics Platform"/>
            <consortium name="The Broad Institute Genome Sequencing Center for Infectious Disease"/>
            <person name="Wu L."/>
            <person name="Ma J."/>
        </authorList>
    </citation>
    <scope>NUCLEOTIDE SEQUENCE [LARGE SCALE GENOMIC DNA]</scope>
    <source>
        <strain evidence="2">JCM 18961</strain>
    </source>
</reference>
<accession>A0ABP8YIM7</accession>